<keyword evidence="2" id="KW-1185">Reference proteome</keyword>
<evidence type="ECO:0000313" key="1">
    <source>
        <dbReference type="EMBL" id="MVN89311.1"/>
    </source>
</evidence>
<comment type="caution">
    <text evidence="1">The sequence shown here is derived from an EMBL/GenBank/DDBJ whole genome shotgun (WGS) entry which is preliminary data.</text>
</comment>
<evidence type="ECO:0008006" key="3">
    <source>
        <dbReference type="Google" id="ProtNLM"/>
    </source>
</evidence>
<protein>
    <recommendedName>
        <fullName evidence="3">Antibiotic biosynthesis monooxygenase</fullName>
    </recommendedName>
</protein>
<reference evidence="1 2" key="1">
    <citation type="submission" date="2019-12" db="EMBL/GenBank/DDBJ databases">
        <title>Deinococcus sp. HMF7620 Genome sequencing and assembly.</title>
        <authorList>
            <person name="Kang H."/>
            <person name="Kim H."/>
            <person name="Joh K."/>
        </authorList>
    </citation>
    <scope>NUCLEOTIDE SEQUENCE [LARGE SCALE GENOMIC DNA]</scope>
    <source>
        <strain evidence="1 2">HMF7620</strain>
    </source>
</reference>
<evidence type="ECO:0000313" key="2">
    <source>
        <dbReference type="Proteomes" id="UP000483286"/>
    </source>
</evidence>
<dbReference type="EMBL" id="WQLB01000053">
    <property type="protein sequence ID" value="MVN89311.1"/>
    <property type="molecule type" value="Genomic_DNA"/>
</dbReference>
<dbReference type="AlphaFoldDB" id="A0A7C9I5X5"/>
<dbReference type="InterPro" id="IPR011008">
    <property type="entry name" value="Dimeric_a/b-barrel"/>
</dbReference>
<name>A0A7C9I5X5_9DEIO</name>
<sequence>MHYAEGHGEPAHAALRAWLATLPGQPGFLGAERLASPEQPALTLVASRWAFRPPDLGVPQGVRAWTFEVVERREGRQQQ</sequence>
<dbReference type="Proteomes" id="UP000483286">
    <property type="component" value="Unassembled WGS sequence"/>
</dbReference>
<organism evidence="1 2">
    <name type="scientific">Deinococcus arboris</name>
    <dbReference type="NCBI Taxonomy" id="2682977"/>
    <lineage>
        <taxon>Bacteria</taxon>
        <taxon>Thermotogati</taxon>
        <taxon>Deinococcota</taxon>
        <taxon>Deinococci</taxon>
        <taxon>Deinococcales</taxon>
        <taxon>Deinococcaceae</taxon>
        <taxon>Deinococcus</taxon>
    </lineage>
</organism>
<proteinExistence type="predicted"/>
<gene>
    <name evidence="1" type="ORF">GO986_21480</name>
</gene>
<dbReference type="SUPFAM" id="SSF54909">
    <property type="entry name" value="Dimeric alpha+beta barrel"/>
    <property type="match status" value="1"/>
</dbReference>
<accession>A0A7C9I5X5</accession>